<organism evidence="2 3">
    <name type="scientific">Pectinatus cerevisiiphilus</name>
    <dbReference type="NCBI Taxonomy" id="86956"/>
    <lineage>
        <taxon>Bacteria</taxon>
        <taxon>Bacillati</taxon>
        <taxon>Bacillota</taxon>
        <taxon>Negativicutes</taxon>
        <taxon>Selenomonadales</taxon>
        <taxon>Selenomonadaceae</taxon>
        <taxon>Pectinatus</taxon>
    </lineage>
</organism>
<reference evidence="2 3" key="1">
    <citation type="submission" date="2019-03" db="EMBL/GenBank/DDBJ databases">
        <title>Genomic Encyclopedia of Type Strains, Phase IV (KMG-IV): sequencing the most valuable type-strain genomes for metagenomic binning, comparative biology and taxonomic classification.</title>
        <authorList>
            <person name="Goeker M."/>
        </authorList>
    </citation>
    <scope>NUCLEOTIDE SEQUENCE [LARGE SCALE GENOMIC DNA]</scope>
    <source>
        <strain evidence="2 3">DSM 20467</strain>
    </source>
</reference>
<protein>
    <submittedName>
        <fullName evidence="2">Uncharacterized protein</fullName>
    </submittedName>
</protein>
<evidence type="ECO:0000256" key="1">
    <source>
        <dbReference type="SAM" id="SignalP"/>
    </source>
</evidence>
<proteinExistence type="predicted"/>
<gene>
    <name evidence="2" type="ORF">EDC37_102154</name>
</gene>
<sequence>MKKIILIIFVSLFCFFQPSCLAMQVTSTREIAEFSTDKLWNDVSSVRTIGQWNEYVRFTFYMPNNYNGTVRGDMLISGDSNDIHFSFLPGSIIKIFEFKTTDPDMVFWVLKDNALNGDDSTHNFYMVGPYQDHYVTYANMDNLTNMGWDSSSMKIHLLSDTTALPVLQGYDESGNPKENLVLSWDDAASWFGMTSYPLDTPVSDPIPGE</sequence>
<keyword evidence="1" id="KW-0732">Signal</keyword>
<feature type="chain" id="PRO_5039005990" evidence="1">
    <location>
        <begin position="23"/>
        <end position="209"/>
    </location>
</feature>
<accession>A0A4R3KFM8</accession>
<feature type="signal peptide" evidence="1">
    <location>
        <begin position="1"/>
        <end position="22"/>
    </location>
</feature>
<comment type="caution">
    <text evidence="2">The sequence shown here is derived from an EMBL/GenBank/DDBJ whole genome shotgun (WGS) entry which is preliminary data.</text>
</comment>
<dbReference type="EMBL" id="SMAA01000002">
    <property type="protein sequence ID" value="TCS81451.1"/>
    <property type="molecule type" value="Genomic_DNA"/>
</dbReference>
<evidence type="ECO:0000313" key="2">
    <source>
        <dbReference type="EMBL" id="TCS81451.1"/>
    </source>
</evidence>
<dbReference type="RefSeq" id="WP_132547351.1">
    <property type="nucleotide sequence ID" value="NZ_SMAA01000002.1"/>
</dbReference>
<evidence type="ECO:0000313" key="3">
    <source>
        <dbReference type="Proteomes" id="UP000295188"/>
    </source>
</evidence>
<dbReference type="Proteomes" id="UP000295188">
    <property type="component" value="Unassembled WGS sequence"/>
</dbReference>
<dbReference type="AlphaFoldDB" id="A0A4R3KFM8"/>
<keyword evidence="3" id="KW-1185">Reference proteome</keyword>
<name>A0A4R3KFM8_9FIRM</name>